<evidence type="ECO:0000256" key="1">
    <source>
        <dbReference type="SAM" id="MobiDB-lite"/>
    </source>
</evidence>
<feature type="region of interest" description="Disordered" evidence="1">
    <location>
        <begin position="523"/>
        <end position="549"/>
    </location>
</feature>
<proteinExistence type="predicted"/>
<protein>
    <submittedName>
        <fullName evidence="2">Uncharacterized protein</fullName>
    </submittedName>
</protein>
<organism evidence="2 3">
    <name type="scientific">Mycena albidolilacea</name>
    <dbReference type="NCBI Taxonomy" id="1033008"/>
    <lineage>
        <taxon>Eukaryota</taxon>
        <taxon>Fungi</taxon>
        <taxon>Dikarya</taxon>
        <taxon>Basidiomycota</taxon>
        <taxon>Agaricomycotina</taxon>
        <taxon>Agaricomycetes</taxon>
        <taxon>Agaricomycetidae</taxon>
        <taxon>Agaricales</taxon>
        <taxon>Marasmiineae</taxon>
        <taxon>Mycenaceae</taxon>
        <taxon>Mycena</taxon>
    </lineage>
</organism>
<reference evidence="2" key="1">
    <citation type="submission" date="2023-03" db="EMBL/GenBank/DDBJ databases">
        <title>Massive genome expansion in bonnet fungi (Mycena s.s.) driven by repeated elements and novel gene families across ecological guilds.</title>
        <authorList>
            <consortium name="Lawrence Berkeley National Laboratory"/>
            <person name="Harder C.B."/>
            <person name="Miyauchi S."/>
            <person name="Viragh M."/>
            <person name="Kuo A."/>
            <person name="Thoen E."/>
            <person name="Andreopoulos B."/>
            <person name="Lu D."/>
            <person name="Skrede I."/>
            <person name="Drula E."/>
            <person name="Henrissat B."/>
            <person name="Morin E."/>
            <person name="Kohler A."/>
            <person name="Barry K."/>
            <person name="LaButti K."/>
            <person name="Morin E."/>
            <person name="Salamov A."/>
            <person name="Lipzen A."/>
            <person name="Mereny Z."/>
            <person name="Hegedus B."/>
            <person name="Baldrian P."/>
            <person name="Stursova M."/>
            <person name="Weitz H."/>
            <person name="Taylor A."/>
            <person name="Grigoriev I.V."/>
            <person name="Nagy L.G."/>
            <person name="Martin F."/>
            <person name="Kauserud H."/>
        </authorList>
    </citation>
    <scope>NUCLEOTIDE SEQUENCE</scope>
    <source>
        <strain evidence="2">CBHHK002</strain>
    </source>
</reference>
<dbReference type="Proteomes" id="UP001218218">
    <property type="component" value="Unassembled WGS sequence"/>
</dbReference>
<sequence length="549" mass="59437">MPKTIMDWIWSKYTTSPDPAAGMQSLNQMCSALTRHVLFPSYIILSGSGFLLQPKLAEILVDVIPPLGRLLDLAMRQAGLSGFHDFCQAELQVLACTIGKDLATQNQVVWNWIQLVNKVYIAMVDLKSLCFGCPIHILGRERPSQMCHILTVLPPVLRVKLPVAFLRSYGIAVLPPAANIQDAAQQAATAREREQMCLQTPADDTCVPLRLAVDAPRLSASGTAVAADGFLSGAEKRSDEQLCASAKPQWGQDRARLPLRGESSPSSILSIADVLREYSDCVDPISRQTAAITGKKTLDTEEVVDRGDDCGPPYVRQFGLEHRLFINMDKMVADFQSLLTRAASLGGRKSSFIVDPHRLLMNALRGSADLATLHIMWDGLVERICIAQGIMEFYRLGHTTTDSMRQACDTAALRQMQAFNRELALLAIAFSPPERSPLPPAVCAPIAMKLSQALGRTPTPTAPAAVPVTVKDPVPACALKSAPSSCPRKDISGHAITEDSPAPEDTPEPVVLAVVKDPPSELSCNSSASVAAKEQHLDDLEGLDQNPLE</sequence>
<accession>A0AAD7AN10</accession>
<keyword evidence="3" id="KW-1185">Reference proteome</keyword>
<name>A0AAD7AN10_9AGAR</name>
<gene>
    <name evidence="2" type="ORF">DFH08DRAFT_951241</name>
</gene>
<dbReference type="EMBL" id="JARIHO010000004">
    <property type="protein sequence ID" value="KAJ7363036.1"/>
    <property type="molecule type" value="Genomic_DNA"/>
</dbReference>
<comment type="caution">
    <text evidence="2">The sequence shown here is derived from an EMBL/GenBank/DDBJ whole genome shotgun (WGS) entry which is preliminary data.</text>
</comment>
<dbReference type="AlphaFoldDB" id="A0AAD7AN10"/>
<evidence type="ECO:0000313" key="2">
    <source>
        <dbReference type="EMBL" id="KAJ7363036.1"/>
    </source>
</evidence>
<evidence type="ECO:0000313" key="3">
    <source>
        <dbReference type="Proteomes" id="UP001218218"/>
    </source>
</evidence>
<feature type="region of interest" description="Disordered" evidence="1">
    <location>
        <begin position="481"/>
        <end position="509"/>
    </location>
</feature>